<dbReference type="PANTHER" id="PTHR20275">
    <property type="entry name" value="NAD KINASE"/>
    <property type="match status" value="1"/>
</dbReference>
<comment type="cofactor">
    <cofactor evidence="8">
        <name>a divalent metal cation</name>
        <dbReference type="ChEBI" id="CHEBI:60240"/>
    </cofactor>
</comment>
<evidence type="ECO:0000256" key="2">
    <source>
        <dbReference type="ARBA" id="ARBA00022741"/>
    </source>
</evidence>
<dbReference type="NCBIfam" id="NF003424">
    <property type="entry name" value="PRK04885.1"/>
    <property type="match status" value="1"/>
</dbReference>
<dbReference type="GO" id="GO:0046872">
    <property type="term" value="F:metal ion binding"/>
    <property type="evidence" value="ECO:0007669"/>
    <property type="project" value="UniProtKB-UniRule"/>
</dbReference>
<comment type="caution">
    <text evidence="8">Lacks conserved residue(s) required for the propagation of feature annotation.</text>
</comment>
<protein>
    <recommendedName>
        <fullName evidence="8">NAD kinase</fullName>
        <ecNumber evidence="8">2.7.1.23</ecNumber>
    </recommendedName>
    <alternativeName>
        <fullName evidence="8">ATP-dependent NAD kinase</fullName>
    </alternativeName>
</protein>
<keyword evidence="1 8" id="KW-0808">Transferase</keyword>
<dbReference type="InterPro" id="IPR016064">
    <property type="entry name" value="NAD/diacylglycerol_kinase_sf"/>
</dbReference>
<comment type="subcellular location">
    <subcellularLocation>
        <location evidence="8">Cytoplasm</location>
    </subcellularLocation>
</comment>
<evidence type="ECO:0000313" key="9">
    <source>
        <dbReference type="EMBL" id="RDL12088.1"/>
    </source>
</evidence>
<evidence type="ECO:0000256" key="3">
    <source>
        <dbReference type="ARBA" id="ARBA00022777"/>
    </source>
</evidence>
<dbReference type="InterPro" id="IPR002504">
    <property type="entry name" value="NADK"/>
</dbReference>
<dbReference type="InterPro" id="IPR017437">
    <property type="entry name" value="ATP-NAD_kinase_PpnK-typ_C"/>
</dbReference>
<keyword evidence="3 8" id="KW-0418">Kinase</keyword>
<dbReference type="SUPFAM" id="SSF111331">
    <property type="entry name" value="NAD kinase/diacylglycerol kinase-like"/>
    <property type="match status" value="1"/>
</dbReference>
<dbReference type="HAMAP" id="MF_00361">
    <property type="entry name" value="NAD_kinase"/>
    <property type="match status" value="1"/>
</dbReference>
<feature type="binding site" evidence="8">
    <location>
        <position position="149"/>
    </location>
    <ligand>
        <name>NAD(+)</name>
        <dbReference type="ChEBI" id="CHEBI:57540"/>
    </ligand>
</feature>
<organism evidence="9 10">
    <name type="scientific">Weissella soli</name>
    <dbReference type="NCBI Taxonomy" id="155866"/>
    <lineage>
        <taxon>Bacteria</taxon>
        <taxon>Bacillati</taxon>
        <taxon>Bacillota</taxon>
        <taxon>Bacilli</taxon>
        <taxon>Lactobacillales</taxon>
        <taxon>Lactobacillaceae</taxon>
        <taxon>Weissella</taxon>
    </lineage>
</organism>
<dbReference type="RefSeq" id="WP_070230144.1">
    <property type="nucleotide sequence ID" value="NZ_BJYO01000002.1"/>
</dbReference>
<dbReference type="InterPro" id="IPR017438">
    <property type="entry name" value="ATP-NAD_kinase_N"/>
</dbReference>
<comment type="caution">
    <text evidence="9">The sequence shown here is derived from an EMBL/GenBank/DDBJ whole genome shotgun (WGS) entry which is preliminary data.</text>
</comment>
<dbReference type="EC" id="2.7.1.23" evidence="8"/>
<comment type="function">
    <text evidence="8">Involved in the regulation of the intracellular balance of NAD and NADP, and is a key enzyme in the biosynthesis of NADP. Catalyzes specifically the phosphorylation on 2'-hydroxyl of the adenosine moiety of NAD to yield NADP.</text>
</comment>
<reference evidence="9 10" key="1">
    <citation type="submission" date="2018-07" db="EMBL/GenBank/DDBJ databases">
        <title>Genomic Encyclopedia of Type Strains, Phase III (KMG-III): the genomes of soil and plant-associated and newly described type strains.</title>
        <authorList>
            <person name="Whitman W."/>
        </authorList>
    </citation>
    <scope>NUCLEOTIDE SEQUENCE [LARGE SCALE GENOMIC DNA]</scope>
    <source>
        <strain evidence="9 10">CECT 7031</strain>
    </source>
</reference>
<evidence type="ECO:0000256" key="6">
    <source>
        <dbReference type="ARBA" id="ARBA00023027"/>
    </source>
</evidence>
<proteinExistence type="inferred from homology"/>
<dbReference type="GO" id="GO:0051287">
    <property type="term" value="F:NAD binding"/>
    <property type="evidence" value="ECO:0007669"/>
    <property type="project" value="UniProtKB-ARBA"/>
</dbReference>
<dbReference type="GeneID" id="94546086"/>
<name>A0A288Q9F9_9LACO</name>
<evidence type="ECO:0000256" key="4">
    <source>
        <dbReference type="ARBA" id="ARBA00022840"/>
    </source>
</evidence>
<evidence type="ECO:0000256" key="8">
    <source>
        <dbReference type="HAMAP-Rule" id="MF_00361"/>
    </source>
</evidence>
<gene>
    <name evidence="8" type="primary">nadK</name>
    <name evidence="9" type="ORF">DFP99_0517</name>
</gene>
<keyword evidence="4 8" id="KW-0067">ATP-binding</keyword>
<feature type="binding site" evidence="8">
    <location>
        <begin position="47"/>
        <end position="48"/>
    </location>
    <ligand>
        <name>NAD(+)</name>
        <dbReference type="ChEBI" id="CHEBI:57540"/>
    </ligand>
</feature>
<dbReference type="GO" id="GO:0005737">
    <property type="term" value="C:cytoplasm"/>
    <property type="evidence" value="ECO:0007669"/>
    <property type="project" value="UniProtKB-SubCell"/>
</dbReference>
<dbReference type="Proteomes" id="UP000254912">
    <property type="component" value="Unassembled WGS sequence"/>
</dbReference>
<dbReference type="Pfam" id="PF20143">
    <property type="entry name" value="NAD_kinase_C"/>
    <property type="match status" value="1"/>
</dbReference>
<comment type="catalytic activity">
    <reaction evidence="7 8">
        <text>NAD(+) + ATP = ADP + NADP(+) + H(+)</text>
        <dbReference type="Rhea" id="RHEA:18629"/>
        <dbReference type="ChEBI" id="CHEBI:15378"/>
        <dbReference type="ChEBI" id="CHEBI:30616"/>
        <dbReference type="ChEBI" id="CHEBI:57540"/>
        <dbReference type="ChEBI" id="CHEBI:58349"/>
        <dbReference type="ChEBI" id="CHEBI:456216"/>
        <dbReference type="EC" id="2.7.1.23"/>
    </reaction>
</comment>
<evidence type="ECO:0000256" key="1">
    <source>
        <dbReference type="ARBA" id="ARBA00022679"/>
    </source>
</evidence>
<dbReference type="GO" id="GO:0003951">
    <property type="term" value="F:NAD+ kinase activity"/>
    <property type="evidence" value="ECO:0007669"/>
    <property type="project" value="UniProtKB-UniRule"/>
</dbReference>
<sequence length="269" mass="30011">MRIAIYHNDIEQTVTVAKDLLNLLSAHPHEFTIDDENPEVVISVGGDGTLLAAFHHYADDLEKVRFIGVHTGHLGFYADWQSFELPELVESLLVDKAKTVQYPLLTMRVHHKSGIEEDVLALNEAAIKRPRGTLVADITIDGDFFERFRGDGLTAATPTGSTAYNKANGGAILHPSLASVQLSEIASINNRVYRTLGSPLIIGRNEVVRIAEINNNASVTLAYDHLTVETTDIEWVEFRAAEQHISFAEYRHTPFWHRVRNSFIGDEVN</sequence>
<keyword evidence="8" id="KW-0963">Cytoplasm</keyword>
<dbReference type="EMBL" id="QRAS01000001">
    <property type="protein sequence ID" value="RDL12088.1"/>
    <property type="molecule type" value="Genomic_DNA"/>
</dbReference>
<keyword evidence="5 8" id="KW-0521">NADP</keyword>
<dbReference type="AlphaFoldDB" id="A0A288Q9F9"/>
<feature type="binding site" evidence="8">
    <location>
        <begin position="123"/>
        <end position="124"/>
    </location>
    <ligand>
        <name>NAD(+)</name>
        <dbReference type="ChEBI" id="CHEBI:57540"/>
    </ligand>
</feature>
<feature type="binding site" evidence="8">
    <location>
        <position position="151"/>
    </location>
    <ligand>
        <name>NAD(+)</name>
        <dbReference type="ChEBI" id="CHEBI:57540"/>
    </ligand>
</feature>
<evidence type="ECO:0000256" key="7">
    <source>
        <dbReference type="ARBA" id="ARBA00047925"/>
    </source>
</evidence>
<dbReference type="Gene3D" id="2.60.200.30">
    <property type="entry name" value="Probable inorganic polyphosphate/atp-NAD kinase, domain 2"/>
    <property type="match status" value="1"/>
</dbReference>
<evidence type="ECO:0000256" key="5">
    <source>
        <dbReference type="ARBA" id="ARBA00022857"/>
    </source>
</evidence>
<dbReference type="Pfam" id="PF01513">
    <property type="entry name" value="NAD_kinase"/>
    <property type="match status" value="1"/>
</dbReference>
<accession>A0A288Q9F9</accession>
<dbReference type="PANTHER" id="PTHR20275:SF0">
    <property type="entry name" value="NAD KINASE"/>
    <property type="match status" value="1"/>
</dbReference>
<dbReference type="KEGG" id="wso:WSWS_00888"/>
<keyword evidence="10" id="KW-1185">Reference proteome</keyword>
<dbReference type="GO" id="GO:0006741">
    <property type="term" value="P:NADP+ biosynthetic process"/>
    <property type="evidence" value="ECO:0007669"/>
    <property type="project" value="UniProtKB-UniRule"/>
</dbReference>
<dbReference type="Gene3D" id="3.40.50.10330">
    <property type="entry name" value="Probable inorganic polyphosphate/atp-NAD kinase, domain 1"/>
    <property type="match status" value="1"/>
</dbReference>
<keyword evidence="6 8" id="KW-0520">NAD</keyword>
<dbReference type="GO" id="GO:0019674">
    <property type="term" value="P:NAD+ metabolic process"/>
    <property type="evidence" value="ECO:0007669"/>
    <property type="project" value="InterPro"/>
</dbReference>
<keyword evidence="2 8" id="KW-0547">Nucleotide-binding</keyword>
<evidence type="ECO:0000313" key="10">
    <source>
        <dbReference type="Proteomes" id="UP000254912"/>
    </source>
</evidence>
<comment type="similarity">
    <text evidence="8">Belongs to the NAD kinase family.</text>
</comment>
<dbReference type="GO" id="GO:0005524">
    <property type="term" value="F:ATP binding"/>
    <property type="evidence" value="ECO:0007669"/>
    <property type="project" value="UniProtKB-KW"/>
</dbReference>
<feature type="binding site" evidence="8">
    <location>
        <position position="186"/>
    </location>
    <ligand>
        <name>NAD(+)</name>
        <dbReference type="ChEBI" id="CHEBI:57540"/>
    </ligand>
</feature>
<feature type="active site" description="Proton acceptor" evidence="8">
    <location>
        <position position="47"/>
    </location>
</feature>